<dbReference type="AlphaFoldDB" id="A0A7J2U0V0"/>
<keyword evidence="1" id="KW-0472">Membrane</keyword>
<evidence type="ECO:0000313" key="2">
    <source>
        <dbReference type="EMBL" id="HEM66169.1"/>
    </source>
</evidence>
<proteinExistence type="predicted"/>
<dbReference type="EMBL" id="DSEU01000004">
    <property type="protein sequence ID" value="HEM66169.1"/>
    <property type="molecule type" value="Genomic_DNA"/>
</dbReference>
<feature type="transmembrane region" description="Helical" evidence="1">
    <location>
        <begin position="165"/>
        <end position="184"/>
    </location>
</feature>
<accession>A0A7J2U0V0</accession>
<sequence>MKLIERDLITILKKCLELLISLNLENAYGRELHDTIKELEASHQFLFTRKMLNLLSELHSNLQKLQDIIKNIDTDVRNNLRDVAVIITRNVRGIATEFQLATNKMMCLLTIIAMLSMFISMSSLYYIAYSMSPANFLLVIMSFVILVLTAIIMIAIYLRLMVSLILQPTLLALSISYALSYIAVHQYIESALIVLMAFNVILLSLSLYILMGQSLAYRKAISIIIYMYQIVDSIRSYIEKYTKRERREIDEEVYRKVYGHEYLELIKYVRDTEKIG</sequence>
<evidence type="ECO:0000256" key="1">
    <source>
        <dbReference type="SAM" id="Phobius"/>
    </source>
</evidence>
<gene>
    <name evidence="2" type="ORF">ENO26_01100</name>
</gene>
<protein>
    <submittedName>
        <fullName evidence="2">Uncharacterized protein</fullName>
    </submittedName>
</protein>
<keyword evidence="1" id="KW-0812">Transmembrane</keyword>
<comment type="caution">
    <text evidence="2">The sequence shown here is derived from an EMBL/GenBank/DDBJ whole genome shotgun (WGS) entry which is preliminary data.</text>
</comment>
<feature type="transmembrane region" description="Helical" evidence="1">
    <location>
        <begin position="106"/>
        <end position="128"/>
    </location>
</feature>
<feature type="transmembrane region" description="Helical" evidence="1">
    <location>
        <begin position="190"/>
        <end position="210"/>
    </location>
</feature>
<name>A0A7J2U0V0_9CREN</name>
<organism evidence="2">
    <name type="scientific">Ignisphaera aggregans</name>
    <dbReference type="NCBI Taxonomy" id="334771"/>
    <lineage>
        <taxon>Archaea</taxon>
        <taxon>Thermoproteota</taxon>
        <taxon>Thermoprotei</taxon>
        <taxon>Desulfurococcales</taxon>
        <taxon>Desulfurococcaceae</taxon>
        <taxon>Ignisphaera</taxon>
    </lineage>
</organism>
<feature type="transmembrane region" description="Helical" evidence="1">
    <location>
        <begin position="134"/>
        <end position="158"/>
    </location>
</feature>
<reference evidence="2" key="1">
    <citation type="journal article" date="2020" name="mSystems">
        <title>Genome- and Community-Level Interaction Insights into Carbon Utilization and Element Cycling Functions of Hydrothermarchaeota in Hydrothermal Sediment.</title>
        <authorList>
            <person name="Zhou Z."/>
            <person name="Liu Y."/>
            <person name="Xu W."/>
            <person name="Pan J."/>
            <person name="Luo Z.H."/>
            <person name="Li M."/>
        </authorList>
    </citation>
    <scope>NUCLEOTIDE SEQUENCE [LARGE SCALE GENOMIC DNA]</scope>
    <source>
        <strain evidence="2">SpSt-125</strain>
    </source>
</reference>
<keyword evidence="1" id="KW-1133">Transmembrane helix</keyword>